<feature type="domain" description="PDZ" evidence="2">
    <location>
        <begin position="1"/>
        <end position="69"/>
    </location>
</feature>
<dbReference type="PANTHER" id="PTHR10878">
    <property type="entry name" value="SEGMENT POLARITY PROTEIN DISHEVELLED"/>
    <property type="match status" value="1"/>
</dbReference>
<dbReference type="SMART" id="SM00228">
    <property type="entry name" value="PDZ"/>
    <property type="match status" value="1"/>
</dbReference>
<feature type="compositionally biased region" description="Polar residues" evidence="1">
    <location>
        <begin position="366"/>
        <end position="394"/>
    </location>
</feature>
<dbReference type="WBParaSite" id="scaffold1923_cov247.g3875">
    <property type="protein sequence ID" value="scaffold1923_cov247.g3875"/>
    <property type="gene ID" value="scaffold1923_cov247.g3875"/>
</dbReference>
<dbReference type="Proteomes" id="UP000887561">
    <property type="component" value="Unplaced"/>
</dbReference>
<dbReference type="AlphaFoldDB" id="A0A915LU43"/>
<accession>A0A915LU43</accession>
<dbReference type="Gene3D" id="2.30.42.10">
    <property type="match status" value="1"/>
</dbReference>
<dbReference type="PROSITE" id="PS50106">
    <property type="entry name" value="PDZ"/>
    <property type="match status" value="1"/>
</dbReference>
<evidence type="ECO:0000313" key="4">
    <source>
        <dbReference type="WBParaSite" id="scaffold1923_cov247.g3875"/>
    </source>
</evidence>
<dbReference type="InterPro" id="IPR015506">
    <property type="entry name" value="Dsh/Dvl-rel"/>
</dbReference>
<dbReference type="GO" id="GO:0005109">
    <property type="term" value="F:frizzled binding"/>
    <property type="evidence" value="ECO:0007669"/>
    <property type="project" value="TreeGrafter"/>
</dbReference>
<dbReference type="InterPro" id="IPR001478">
    <property type="entry name" value="PDZ"/>
</dbReference>
<evidence type="ECO:0000256" key="1">
    <source>
        <dbReference type="SAM" id="MobiDB-lite"/>
    </source>
</evidence>
<proteinExistence type="predicted"/>
<dbReference type="PANTHER" id="PTHR10878:SF25">
    <property type="entry name" value="SEGMENT POLARITY PROTEIN DISHEVELLED"/>
    <property type="match status" value="1"/>
</dbReference>
<sequence length="413" mass="43949">MDTRRPFGMSVVVKRNRYFYGIVVHEVSPNSLVALDGRIKKGFILLEINGISLDEYETPEAAVNVLSSAVRQAVESRGQLKLTCSRGDVLTPAHNIFRPPQSEPVRPIDPTAWVQHTNAARAPPVISPSMLIPTKTSIYANAMAATNNNNNNLIAAVGKVVKQNALFTSSQRARSNNDNATIMSPSRTLVLWSLLLLLPLIVSLPFDNLNKDGSEFAGLAEHQMDPEEEKVMGEVESAVDNFKMPSIPPKVIPAGARKGLGKARKAFGKHLDEELQQDEPPPENPKPDDPAKKPEGELPPPAVDPKEPLPSNESVPGGGGGNDTETTPPDPGNNSTTSGPETTSDDGSGSGPTDVSDETNGPVVDGSTTDSGPKPSSGNNGWTQAGNGGSANHLQSEEQKLAHPHKSEGEKQE</sequence>
<reference evidence="4" key="1">
    <citation type="submission" date="2022-11" db="UniProtKB">
        <authorList>
            <consortium name="WormBaseParasite"/>
        </authorList>
    </citation>
    <scope>IDENTIFICATION</scope>
</reference>
<evidence type="ECO:0000313" key="3">
    <source>
        <dbReference type="Proteomes" id="UP000887561"/>
    </source>
</evidence>
<protein>
    <submittedName>
        <fullName evidence="4">PDZ domain-containing protein</fullName>
    </submittedName>
</protein>
<keyword evidence="3" id="KW-1185">Reference proteome</keyword>
<dbReference type="GO" id="GO:0005829">
    <property type="term" value="C:cytosol"/>
    <property type="evidence" value="ECO:0007669"/>
    <property type="project" value="TreeGrafter"/>
</dbReference>
<feature type="compositionally biased region" description="Basic and acidic residues" evidence="1">
    <location>
        <begin position="395"/>
        <end position="413"/>
    </location>
</feature>
<dbReference type="SUPFAM" id="SSF50156">
    <property type="entry name" value="PDZ domain-like"/>
    <property type="match status" value="1"/>
</dbReference>
<name>A0A915LU43_MELJA</name>
<dbReference type="InterPro" id="IPR036034">
    <property type="entry name" value="PDZ_sf"/>
</dbReference>
<feature type="compositionally biased region" description="Polar residues" evidence="1">
    <location>
        <begin position="323"/>
        <end position="353"/>
    </location>
</feature>
<feature type="region of interest" description="Disordered" evidence="1">
    <location>
        <begin position="272"/>
        <end position="413"/>
    </location>
</feature>
<feature type="compositionally biased region" description="Basic and acidic residues" evidence="1">
    <location>
        <begin position="285"/>
        <end position="296"/>
    </location>
</feature>
<organism evidence="3 4">
    <name type="scientific">Meloidogyne javanica</name>
    <name type="common">Root-knot nematode worm</name>
    <dbReference type="NCBI Taxonomy" id="6303"/>
    <lineage>
        <taxon>Eukaryota</taxon>
        <taxon>Metazoa</taxon>
        <taxon>Ecdysozoa</taxon>
        <taxon>Nematoda</taxon>
        <taxon>Chromadorea</taxon>
        <taxon>Rhabditida</taxon>
        <taxon>Tylenchina</taxon>
        <taxon>Tylenchomorpha</taxon>
        <taxon>Tylenchoidea</taxon>
        <taxon>Meloidogynidae</taxon>
        <taxon>Meloidogyninae</taxon>
        <taxon>Meloidogyne</taxon>
        <taxon>Meloidogyne incognita group</taxon>
    </lineage>
</organism>
<evidence type="ECO:0000259" key="2">
    <source>
        <dbReference type="PROSITE" id="PS50106"/>
    </source>
</evidence>
<dbReference type="GO" id="GO:0060070">
    <property type="term" value="P:canonical Wnt signaling pathway"/>
    <property type="evidence" value="ECO:0007669"/>
    <property type="project" value="TreeGrafter"/>
</dbReference>
<dbReference type="Pfam" id="PF00595">
    <property type="entry name" value="PDZ"/>
    <property type="match status" value="1"/>
</dbReference>